<evidence type="ECO:0000313" key="1">
    <source>
        <dbReference type="EMBL" id="MDR7096275.1"/>
    </source>
</evidence>
<sequence length="328" mass="36411">MALTISLFHRPGSVLFLDDDTDYLEMLGMVIPAHWQVELFSRPSGFAARMQNEPARWEADAMAQLQMIERWRQGQPLLPQVLRYWAISASRYELAQTCVVDYAMPGTDGLRVLNTLLDWPGSRVLLTGQADEQIAIQAFNNGLIDQFVPKQTTDITRHLLGVLRKLSQTPHPRLNTLWRAALRPAQQSMLQIPSVAQALRAYTEQHWVEYVVLGEPFGLVGLDSMGNCHWLQLEPTASLPDLAELAGSAGLGFDAVRAVQSGQRLAAVELHQQMGLRGPVRTAQAFPVGDDGVLSGALFSLDASDLPQPIYAYRHFLEAQGGRHVHDT</sequence>
<dbReference type="Gene3D" id="3.40.50.2300">
    <property type="match status" value="1"/>
</dbReference>
<dbReference type="SUPFAM" id="SSF52172">
    <property type="entry name" value="CheY-like"/>
    <property type="match status" value="1"/>
</dbReference>
<dbReference type="InterPro" id="IPR011006">
    <property type="entry name" value="CheY-like_superfamily"/>
</dbReference>
<dbReference type="Proteomes" id="UP001265550">
    <property type="component" value="Unassembled WGS sequence"/>
</dbReference>
<comment type="caution">
    <text evidence="1">The sequence shown here is derived from an EMBL/GenBank/DDBJ whole genome shotgun (WGS) entry which is preliminary data.</text>
</comment>
<keyword evidence="2" id="KW-1185">Reference proteome</keyword>
<name>A0ABU1VG16_9BURK</name>
<accession>A0ABU1VG16</accession>
<protein>
    <submittedName>
        <fullName evidence="1">CheY-like chemotaxis protein</fullName>
    </submittedName>
</protein>
<organism evidence="1 2">
    <name type="scientific">Hydrogenophaga laconesensis</name>
    <dbReference type="NCBI Taxonomy" id="1805971"/>
    <lineage>
        <taxon>Bacteria</taxon>
        <taxon>Pseudomonadati</taxon>
        <taxon>Pseudomonadota</taxon>
        <taxon>Betaproteobacteria</taxon>
        <taxon>Burkholderiales</taxon>
        <taxon>Comamonadaceae</taxon>
        <taxon>Hydrogenophaga</taxon>
    </lineage>
</organism>
<gene>
    <name evidence="1" type="ORF">J2X09_004032</name>
</gene>
<evidence type="ECO:0000313" key="2">
    <source>
        <dbReference type="Proteomes" id="UP001265550"/>
    </source>
</evidence>
<proteinExistence type="predicted"/>
<reference evidence="1 2" key="1">
    <citation type="submission" date="2023-07" db="EMBL/GenBank/DDBJ databases">
        <title>Sorghum-associated microbial communities from plants grown in Nebraska, USA.</title>
        <authorList>
            <person name="Schachtman D."/>
        </authorList>
    </citation>
    <scope>NUCLEOTIDE SEQUENCE [LARGE SCALE GENOMIC DNA]</scope>
    <source>
        <strain evidence="1 2">BE240</strain>
    </source>
</reference>
<dbReference type="EMBL" id="JAVDWE010000013">
    <property type="protein sequence ID" value="MDR7096275.1"/>
    <property type="molecule type" value="Genomic_DNA"/>
</dbReference>